<dbReference type="Proteomes" id="UP000241890">
    <property type="component" value="Unassembled WGS sequence"/>
</dbReference>
<dbReference type="InParanoid" id="A0A2R5GM19"/>
<feature type="compositionally biased region" description="Low complexity" evidence="1">
    <location>
        <begin position="68"/>
        <end position="80"/>
    </location>
</feature>
<gene>
    <name evidence="2" type="ORF">FCC1311_081522</name>
</gene>
<evidence type="ECO:0000313" key="2">
    <source>
        <dbReference type="EMBL" id="GBG31927.1"/>
    </source>
</evidence>
<comment type="caution">
    <text evidence="2">The sequence shown here is derived from an EMBL/GenBank/DDBJ whole genome shotgun (WGS) entry which is preliminary data.</text>
</comment>
<accession>A0A2R5GM19</accession>
<evidence type="ECO:0000256" key="1">
    <source>
        <dbReference type="SAM" id="MobiDB-lite"/>
    </source>
</evidence>
<sequence length="102" mass="10271">MGSAVSVASLEEDHKAALDVVETMAAEMEDGSKKTKDEIAEAVAAHEGNQLDKEKALALLAQIGDGGEAAAPAEGEAAPAEEGEAAKTEEAEAPAEEIPADA</sequence>
<organism evidence="2 3">
    <name type="scientific">Hondaea fermentalgiana</name>
    <dbReference type="NCBI Taxonomy" id="2315210"/>
    <lineage>
        <taxon>Eukaryota</taxon>
        <taxon>Sar</taxon>
        <taxon>Stramenopiles</taxon>
        <taxon>Bigyra</taxon>
        <taxon>Labyrinthulomycetes</taxon>
        <taxon>Thraustochytrida</taxon>
        <taxon>Thraustochytriidae</taxon>
        <taxon>Hondaea</taxon>
    </lineage>
</organism>
<reference evidence="2 3" key="1">
    <citation type="submission" date="2017-12" db="EMBL/GenBank/DDBJ databases">
        <title>Sequencing, de novo assembly and annotation of complete genome of a new Thraustochytrid species, strain FCC1311.</title>
        <authorList>
            <person name="Sedici K."/>
            <person name="Godart F."/>
            <person name="Aiese Cigliano R."/>
            <person name="Sanseverino W."/>
            <person name="Barakat M."/>
            <person name="Ortet P."/>
            <person name="Marechal E."/>
            <person name="Cagnac O."/>
            <person name="Amato A."/>
        </authorList>
    </citation>
    <scope>NUCLEOTIDE SEQUENCE [LARGE SCALE GENOMIC DNA]</scope>
</reference>
<proteinExistence type="predicted"/>
<keyword evidence="3" id="KW-1185">Reference proteome</keyword>
<protein>
    <submittedName>
        <fullName evidence="2">Uncharacterized protein</fullName>
    </submittedName>
</protein>
<feature type="compositionally biased region" description="Acidic residues" evidence="1">
    <location>
        <begin position="91"/>
        <end position="102"/>
    </location>
</feature>
<dbReference type="EMBL" id="BEYU01000110">
    <property type="protein sequence ID" value="GBG31927.1"/>
    <property type="molecule type" value="Genomic_DNA"/>
</dbReference>
<dbReference type="AlphaFoldDB" id="A0A2R5GM19"/>
<evidence type="ECO:0000313" key="3">
    <source>
        <dbReference type="Proteomes" id="UP000241890"/>
    </source>
</evidence>
<feature type="region of interest" description="Disordered" evidence="1">
    <location>
        <begin position="67"/>
        <end position="102"/>
    </location>
</feature>
<name>A0A2R5GM19_9STRA</name>